<name>A0A7M2YYH1_9ACTN</name>
<evidence type="ECO:0000313" key="2">
    <source>
        <dbReference type="EMBL" id="RDI75207.1"/>
    </source>
</evidence>
<comment type="caution">
    <text evidence="2">The sequence shown here is derived from an EMBL/GenBank/DDBJ whole genome shotgun (WGS) entry which is preliminary data.</text>
</comment>
<dbReference type="Proteomes" id="UP000254134">
    <property type="component" value="Unassembled WGS sequence"/>
</dbReference>
<feature type="domain" description="Integration host factor-like helix-two turn-helix" evidence="1">
    <location>
        <begin position="26"/>
        <end position="89"/>
    </location>
</feature>
<reference evidence="2 3" key="1">
    <citation type="submission" date="2018-07" db="EMBL/GenBank/DDBJ databases">
        <title>High-quality-draft genome sequence of Gaiella occulta.</title>
        <authorList>
            <person name="Severino R."/>
            <person name="Froufe H.J.C."/>
            <person name="Rainey F.A."/>
            <person name="Barroso C."/>
            <person name="Albuquerque L."/>
            <person name="Lobo-Da-Cunha A."/>
            <person name="Da Costa M.S."/>
            <person name="Egas C."/>
        </authorList>
    </citation>
    <scope>NUCLEOTIDE SEQUENCE [LARGE SCALE GENOMIC DNA]</scope>
    <source>
        <strain evidence="2 3">F2-233</strain>
    </source>
</reference>
<dbReference type="AlphaFoldDB" id="A0A7M2YYH1"/>
<dbReference type="EMBL" id="QQZY01000002">
    <property type="protein sequence ID" value="RDI75207.1"/>
    <property type="molecule type" value="Genomic_DNA"/>
</dbReference>
<reference evidence="3" key="2">
    <citation type="journal article" date="2019" name="MicrobiologyOpen">
        <title>High-quality draft genome sequence of Gaiella occulta isolated from a 150 meter deep mineral water borehole and comparison with the genome sequences of other deep-branching lineages of the phylum Actinobacteria.</title>
        <authorList>
            <person name="Severino R."/>
            <person name="Froufe H.J.C."/>
            <person name="Barroso C."/>
            <person name="Albuquerque L."/>
            <person name="Lobo-da-Cunha A."/>
            <person name="da Costa M.S."/>
            <person name="Egas C."/>
        </authorList>
    </citation>
    <scope>NUCLEOTIDE SEQUENCE [LARGE SCALE GENOMIC DNA]</scope>
    <source>
        <strain evidence="3">F2-233</strain>
    </source>
</reference>
<dbReference type="NCBIfam" id="NF041260">
    <property type="entry name" value="actino_IHF"/>
    <property type="match status" value="1"/>
</dbReference>
<protein>
    <recommendedName>
        <fullName evidence="1">Integration host factor-like helix-two turn-helix domain-containing protein</fullName>
    </recommendedName>
</protein>
<dbReference type="Pfam" id="PF22525">
    <property type="entry name" value="H2TH_5"/>
    <property type="match status" value="1"/>
</dbReference>
<keyword evidence="3" id="KW-1185">Reference proteome</keyword>
<evidence type="ECO:0000259" key="1">
    <source>
        <dbReference type="Pfam" id="PF22525"/>
    </source>
</evidence>
<dbReference type="Gene3D" id="1.10.8.50">
    <property type="match status" value="1"/>
</dbReference>
<accession>A0A7M2YYH1</accession>
<gene>
    <name evidence="2" type="ORF">Gocc_1005</name>
</gene>
<sequence length="91" mass="10370">MEALRRANDIRVRRAQLKKDLKEGTVQIEGILLDPPEYVSTAKVFDMLMAVPKFGRVKAARLLNQCRISQSKTVGGLSERQRNELVSLFNR</sequence>
<proteinExistence type="predicted"/>
<organism evidence="2 3">
    <name type="scientific">Gaiella occulta</name>
    <dbReference type="NCBI Taxonomy" id="1002870"/>
    <lineage>
        <taxon>Bacteria</taxon>
        <taxon>Bacillati</taxon>
        <taxon>Actinomycetota</taxon>
        <taxon>Thermoleophilia</taxon>
        <taxon>Gaiellales</taxon>
        <taxon>Gaiellaceae</taxon>
        <taxon>Gaiella</taxon>
    </lineage>
</organism>
<dbReference type="InterPro" id="IPR047806">
    <property type="entry name" value="IHF_actinobact"/>
</dbReference>
<evidence type="ECO:0000313" key="3">
    <source>
        <dbReference type="Proteomes" id="UP000254134"/>
    </source>
</evidence>
<dbReference type="InterPro" id="IPR055201">
    <property type="entry name" value="IHF-like_H2TH"/>
</dbReference>